<sequence length="549" mass="60475">MNSEVKITKSEASDSHMDQLENTDQRAEEGEVSDLGETMPELTLVDGSGVRRDLPAKLTWQVIVCTVIAACGGLMFGYDIGISGGVTGMDMFLEKFFPEVYVKKHQAKANNYCKFNSQLLQLFTSSLYLAAIVACFIGSICCKKRGRKPTMQIASVFFLVGAILNAAALNIGMLIAGRLCLGAGIGFGNQAVPLFISEIAPARYRGGLNLCFQLLITIGILTANVINYATSKLHPYGWRISLGGAACPALLLLLGSLMIVETPTSLIERGKNEEGLYALKKIRGVDNVDKEYEEISQAVEFSRQIRHPFKNLWKQSGRPQLVCGALIQIFQQFTGISVVMLYAPVLFQTMGLGENASLMSAIMTNTVKPIGTAFAIVVVDRFGRRALLIEAAIQMFISLGAIGVILAVHLHSTNVVAKHYAVLVIVLVCVFLAGFAWSWGPLGWLIPSEIFPIETRSAGFSVAVIMNFVFTFLVAQTFLTMLCHMRAGTFFLYCAMLVVMCLFAIYFLPETKGIPIDEMVERVWKQHWFWKRYHKDQDTGRGGLEIQHA</sequence>
<dbReference type="NCBIfam" id="TIGR00879">
    <property type="entry name" value="SP"/>
    <property type="match status" value="1"/>
</dbReference>
<evidence type="ECO:0000256" key="7">
    <source>
        <dbReference type="ARBA" id="ARBA00022989"/>
    </source>
</evidence>
<evidence type="ECO:0000259" key="12">
    <source>
        <dbReference type="PROSITE" id="PS50850"/>
    </source>
</evidence>
<evidence type="ECO:0000256" key="1">
    <source>
        <dbReference type="ARBA" id="ARBA00004141"/>
    </source>
</evidence>
<organism evidence="13 14">
    <name type="scientific">Populus tomentosa</name>
    <name type="common">Chinese white poplar</name>
    <dbReference type="NCBI Taxonomy" id="118781"/>
    <lineage>
        <taxon>Eukaryota</taxon>
        <taxon>Viridiplantae</taxon>
        <taxon>Streptophyta</taxon>
        <taxon>Embryophyta</taxon>
        <taxon>Tracheophyta</taxon>
        <taxon>Spermatophyta</taxon>
        <taxon>Magnoliopsida</taxon>
        <taxon>eudicotyledons</taxon>
        <taxon>Gunneridae</taxon>
        <taxon>Pentapetalae</taxon>
        <taxon>rosids</taxon>
        <taxon>fabids</taxon>
        <taxon>Malpighiales</taxon>
        <taxon>Salicaceae</taxon>
        <taxon>Saliceae</taxon>
        <taxon>Populus</taxon>
    </lineage>
</organism>
<keyword evidence="5 11" id="KW-0812">Transmembrane</keyword>
<dbReference type="AlphaFoldDB" id="A0A8X8CQK8"/>
<protein>
    <recommendedName>
        <fullName evidence="12">Major facilitator superfamily (MFS) profile domain-containing protein</fullName>
    </recommendedName>
</protein>
<dbReference type="GO" id="GO:0015145">
    <property type="term" value="F:monosaccharide transmembrane transporter activity"/>
    <property type="evidence" value="ECO:0007669"/>
    <property type="project" value="InterPro"/>
</dbReference>
<feature type="transmembrane region" description="Helical" evidence="11">
    <location>
        <begin position="58"/>
        <end position="78"/>
    </location>
</feature>
<dbReference type="GO" id="GO:0016020">
    <property type="term" value="C:membrane"/>
    <property type="evidence" value="ECO:0007669"/>
    <property type="project" value="UniProtKB-SubCell"/>
</dbReference>
<evidence type="ECO:0000256" key="5">
    <source>
        <dbReference type="ARBA" id="ARBA00022692"/>
    </source>
</evidence>
<dbReference type="GO" id="GO:0015293">
    <property type="term" value="F:symporter activity"/>
    <property type="evidence" value="ECO:0007669"/>
    <property type="project" value="UniProtKB-KW"/>
</dbReference>
<keyword evidence="6" id="KW-0769">Symport</keyword>
<dbReference type="InterPro" id="IPR045262">
    <property type="entry name" value="STP/PLT_plant"/>
</dbReference>
<dbReference type="PROSITE" id="PS00216">
    <property type="entry name" value="SUGAR_TRANSPORT_1"/>
    <property type="match status" value="1"/>
</dbReference>
<evidence type="ECO:0000256" key="10">
    <source>
        <dbReference type="SAM" id="MobiDB-lite"/>
    </source>
</evidence>
<feature type="region of interest" description="Disordered" evidence="10">
    <location>
        <begin position="1"/>
        <end position="33"/>
    </location>
</feature>
<keyword evidence="7 11" id="KW-1133">Transmembrane helix</keyword>
<feature type="transmembrane region" description="Helical" evidence="11">
    <location>
        <begin position="357"/>
        <end position="379"/>
    </location>
</feature>
<keyword evidence="3 9" id="KW-0813">Transport</keyword>
<dbReference type="InterPro" id="IPR005829">
    <property type="entry name" value="Sugar_transporter_CS"/>
</dbReference>
<dbReference type="PANTHER" id="PTHR23500:SF511">
    <property type="entry name" value="SUGAR TRANSPORT PROTEIN 2"/>
    <property type="match status" value="1"/>
</dbReference>
<feature type="transmembrane region" description="Helical" evidence="11">
    <location>
        <begin position="386"/>
        <end position="408"/>
    </location>
</feature>
<name>A0A8X8CQK8_POPTO</name>
<dbReference type="EMBL" id="JAAWWB010000017">
    <property type="protein sequence ID" value="KAG6762244.1"/>
    <property type="molecule type" value="Genomic_DNA"/>
</dbReference>
<accession>A0A8X8CQK8</accession>
<reference evidence="13" key="1">
    <citation type="journal article" date="2020" name="bioRxiv">
        <title>Hybrid origin of Populus tomentosa Carr. identified through genome sequencing and phylogenomic analysis.</title>
        <authorList>
            <person name="An X."/>
            <person name="Gao K."/>
            <person name="Chen Z."/>
            <person name="Li J."/>
            <person name="Yang X."/>
            <person name="Yang X."/>
            <person name="Zhou J."/>
            <person name="Guo T."/>
            <person name="Zhao T."/>
            <person name="Huang S."/>
            <person name="Miao D."/>
            <person name="Khan W.U."/>
            <person name="Rao P."/>
            <person name="Ye M."/>
            <person name="Lei B."/>
            <person name="Liao W."/>
            <person name="Wang J."/>
            <person name="Ji L."/>
            <person name="Li Y."/>
            <person name="Guo B."/>
            <person name="Mustafa N.S."/>
            <person name="Li S."/>
            <person name="Yun Q."/>
            <person name="Keller S.R."/>
            <person name="Mao J."/>
            <person name="Zhang R."/>
            <person name="Strauss S.H."/>
        </authorList>
    </citation>
    <scope>NUCLEOTIDE SEQUENCE</scope>
    <source>
        <strain evidence="13">GM15</strain>
        <tissue evidence="13">Leaf</tissue>
    </source>
</reference>
<evidence type="ECO:0000256" key="9">
    <source>
        <dbReference type="RuleBase" id="RU003346"/>
    </source>
</evidence>
<feature type="transmembrane region" description="Helical" evidence="11">
    <location>
        <begin position="321"/>
        <end position="345"/>
    </location>
</feature>
<evidence type="ECO:0000256" key="6">
    <source>
        <dbReference type="ARBA" id="ARBA00022847"/>
    </source>
</evidence>
<evidence type="ECO:0000256" key="4">
    <source>
        <dbReference type="ARBA" id="ARBA00022597"/>
    </source>
</evidence>
<evidence type="ECO:0000313" key="13">
    <source>
        <dbReference type="EMBL" id="KAG6762244.1"/>
    </source>
</evidence>
<feature type="transmembrane region" description="Helical" evidence="11">
    <location>
        <begin position="208"/>
        <end position="230"/>
    </location>
</feature>
<dbReference type="InterPro" id="IPR003663">
    <property type="entry name" value="Sugar/inositol_transpt"/>
</dbReference>
<feature type="transmembrane region" description="Helical" evidence="11">
    <location>
        <begin position="458"/>
        <end position="478"/>
    </location>
</feature>
<comment type="similarity">
    <text evidence="2 9">Belongs to the major facilitator superfamily. Sugar transporter (TC 2.A.1.1) family.</text>
</comment>
<evidence type="ECO:0000256" key="2">
    <source>
        <dbReference type="ARBA" id="ARBA00010992"/>
    </source>
</evidence>
<feature type="transmembrane region" description="Helical" evidence="11">
    <location>
        <begin position="119"/>
        <end position="141"/>
    </location>
</feature>
<feature type="transmembrane region" description="Helical" evidence="11">
    <location>
        <begin position="490"/>
        <end position="509"/>
    </location>
</feature>
<comment type="caution">
    <text evidence="13">The sequence shown here is derived from an EMBL/GenBank/DDBJ whole genome shotgun (WGS) entry which is preliminary data.</text>
</comment>
<dbReference type="FunFam" id="1.20.1250.20:FF:000002">
    <property type="entry name" value="Sugar transport protein 13"/>
    <property type="match status" value="1"/>
</dbReference>
<dbReference type="Pfam" id="PF00083">
    <property type="entry name" value="Sugar_tr"/>
    <property type="match status" value="1"/>
</dbReference>
<feature type="compositionally biased region" description="Basic and acidic residues" evidence="10">
    <location>
        <begin position="1"/>
        <end position="29"/>
    </location>
</feature>
<evidence type="ECO:0000256" key="11">
    <source>
        <dbReference type="SAM" id="Phobius"/>
    </source>
</evidence>
<proteinExistence type="inferred from homology"/>
<dbReference type="InterPro" id="IPR020846">
    <property type="entry name" value="MFS_dom"/>
</dbReference>
<evidence type="ECO:0000256" key="3">
    <source>
        <dbReference type="ARBA" id="ARBA00022448"/>
    </source>
</evidence>
<feature type="domain" description="Major facilitator superfamily (MFS) profile" evidence="12">
    <location>
        <begin position="65"/>
        <end position="512"/>
    </location>
</feature>
<feature type="transmembrane region" description="Helical" evidence="11">
    <location>
        <begin position="175"/>
        <end position="196"/>
    </location>
</feature>
<feature type="transmembrane region" description="Helical" evidence="11">
    <location>
        <begin position="420"/>
        <end position="446"/>
    </location>
</feature>
<dbReference type="PROSITE" id="PS50850">
    <property type="entry name" value="MFS"/>
    <property type="match status" value="1"/>
</dbReference>
<evidence type="ECO:0000256" key="8">
    <source>
        <dbReference type="ARBA" id="ARBA00023136"/>
    </source>
</evidence>
<feature type="transmembrane region" description="Helical" evidence="11">
    <location>
        <begin position="236"/>
        <end position="260"/>
    </location>
</feature>
<comment type="subcellular location">
    <subcellularLocation>
        <location evidence="1">Membrane</location>
        <topology evidence="1">Multi-pass membrane protein</topology>
    </subcellularLocation>
</comment>
<feature type="transmembrane region" description="Helical" evidence="11">
    <location>
        <begin position="153"/>
        <end position="169"/>
    </location>
</feature>
<keyword evidence="8 11" id="KW-0472">Membrane</keyword>
<dbReference type="InterPro" id="IPR005828">
    <property type="entry name" value="MFS_sugar_transport-like"/>
</dbReference>
<keyword evidence="4" id="KW-0762">Sugar transport</keyword>
<gene>
    <name evidence="13" type="ORF">POTOM_032736</name>
</gene>
<evidence type="ECO:0000313" key="14">
    <source>
        <dbReference type="Proteomes" id="UP000886885"/>
    </source>
</evidence>
<dbReference type="CDD" id="cd17361">
    <property type="entry name" value="MFS_STP"/>
    <property type="match status" value="1"/>
</dbReference>
<dbReference type="InterPro" id="IPR044778">
    <property type="entry name" value="MFS_STP/MST-like_plant"/>
</dbReference>
<dbReference type="PANTHER" id="PTHR23500">
    <property type="entry name" value="SOLUTE CARRIER FAMILY 2, FACILITATED GLUCOSE TRANSPORTER"/>
    <property type="match status" value="1"/>
</dbReference>
<keyword evidence="14" id="KW-1185">Reference proteome</keyword>
<dbReference type="Proteomes" id="UP000886885">
    <property type="component" value="Chromosome 9A"/>
</dbReference>
<dbReference type="OrthoDB" id="5296287at2759"/>